<feature type="domain" description="ImpA N-terminal" evidence="1">
    <location>
        <begin position="14"/>
        <end position="136"/>
    </location>
</feature>
<evidence type="ECO:0000313" key="2">
    <source>
        <dbReference type="EMBL" id="BAU74738.1"/>
    </source>
</evidence>
<proteinExistence type="predicted"/>
<gene>
    <name evidence="2" type="ORF">KF707C_30500</name>
</gene>
<sequence>MSWQHTTCSLDALLAPISDNEPCGPSLRHDPVLDRLRELRREDDPTLPAGVWQAELKQGNWAGVEDLASQLLCSRSKDLMLAAWLGEAWLMRLGLAGAAPALGLLAGLCEGYPDDLHPQPQEGDRSWRLPPFEWLVRRYGELLLTRIPLFGEQAEGFAQFTLLDLQQLRQRQVQASDSKVDKASAEAARQEQRRLNDLLGRLPASVFADLAREMDASLAGLARLEAWCGDWLADDAPSFTPLRRPLEAIRACMQEQMPMSPESPALSAPIPEVTREPTADQPAIPMDAPPASREEAYRQLARIADYLARTEPHSPVPYVIRRAVEWGNQPLGDLLDELISADAEARRLWKLLGVLK</sequence>
<dbReference type="InterPro" id="IPR010657">
    <property type="entry name" value="ImpA_N"/>
</dbReference>
<keyword evidence="3" id="KW-1185">Reference proteome</keyword>
<dbReference type="NCBIfam" id="TIGR03363">
    <property type="entry name" value="VI_chp_8"/>
    <property type="match status" value="1"/>
</dbReference>
<dbReference type="Proteomes" id="UP000218554">
    <property type="component" value="Chromosome"/>
</dbReference>
<dbReference type="RefSeq" id="WP_003448289.1">
    <property type="nucleotide sequence ID" value="NZ_AJMR01000020.1"/>
</dbReference>
<dbReference type="Pfam" id="PF06812">
    <property type="entry name" value="ImpA_N"/>
    <property type="match status" value="1"/>
</dbReference>
<reference evidence="3" key="1">
    <citation type="submission" date="2015-05" db="EMBL/GenBank/DDBJ databases">
        <title>Draft genome sequencing of a biphenyl-degrading bacterium, Pseudomonas balearica KF707 (=NBRC110670).</title>
        <authorList>
            <person name="Kimura N."/>
            <person name="Hirose J."/>
            <person name="Watanabe T."/>
            <person name="Suenaga H."/>
            <person name="Fujihara H."/>
            <person name="Noguchi M."/>
            <person name="Hashimoto M."/>
            <person name="Shimodaira J."/>
            <person name="Tsuchikane K."/>
            <person name="Hosoyama A."/>
            <person name="Yamazoe A."/>
            <person name="Fujita N."/>
            <person name="Furukawa K."/>
        </authorList>
    </citation>
    <scope>NUCLEOTIDE SEQUENCE [LARGE SCALE GENOMIC DNA]</scope>
    <source>
        <strain evidence="3">DSM 10086 / NBRC 110670 / KF707</strain>
    </source>
</reference>
<protein>
    <submittedName>
        <fullName evidence="2">Uncharacterized protein ImpA</fullName>
    </submittedName>
</protein>
<dbReference type="InterPro" id="IPR017740">
    <property type="entry name" value="TssA-like"/>
</dbReference>
<dbReference type="AlphaFoldDB" id="A0AAD1C0J4"/>
<name>A0AAD1C0J4_METFU</name>
<dbReference type="PANTHER" id="PTHR37951">
    <property type="entry name" value="CYTOPLASMIC PROTEIN-RELATED"/>
    <property type="match status" value="1"/>
</dbReference>
<dbReference type="EMBL" id="AP014862">
    <property type="protein sequence ID" value="BAU74738.1"/>
    <property type="molecule type" value="Genomic_DNA"/>
</dbReference>
<dbReference type="KEGG" id="pfuw:KF707C_30500"/>
<accession>A0AAD1C0J4</accession>
<reference evidence="2 3" key="2">
    <citation type="journal article" date="2017" name="Int. J. Syst. Evol. Microbiol.">
        <title>Pseudomonas furukawaii sp. nov., a polychlorinated biphenyl-degrading bacterium isolated from biphenyl-contaminated soil in Japan.</title>
        <authorList>
            <person name="Kimura N."/>
            <person name="Watanabe T."/>
            <person name="Suenaga H."/>
            <person name="Fujihara H."/>
            <person name="Futagami T."/>
            <person name="Goto M."/>
            <person name="Hanada S."/>
            <person name="Hirose J."/>
        </authorList>
    </citation>
    <scope>NUCLEOTIDE SEQUENCE [LARGE SCALE GENOMIC DNA]</scope>
    <source>
        <strain evidence="3">DSM 10086 / NBRC 110670 / KF707</strain>
    </source>
</reference>
<dbReference type="PANTHER" id="PTHR37951:SF1">
    <property type="entry name" value="TYPE VI SECRETION SYSTEM COMPONENT TSSA1"/>
    <property type="match status" value="1"/>
</dbReference>
<organism evidence="2 3">
    <name type="scientific">Metapseudomonas furukawaii</name>
    <name type="common">Pseudomonas furukawaii</name>
    <dbReference type="NCBI Taxonomy" id="1149133"/>
    <lineage>
        <taxon>Bacteria</taxon>
        <taxon>Pseudomonadati</taxon>
        <taxon>Pseudomonadota</taxon>
        <taxon>Gammaproteobacteria</taxon>
        <taxon>Pseudomonadales</taxon>
        <taxon>Pseudomonadaceae</taxon>
        <taxon>Metapseudomonas</taxon>
    </lineage>
</organism>
<evidence type="ECO:0000259" key="1">
    <source>
        <dbReference type="Pfam" id="PF06812"/>
    </source>
</evidence>
<evidence type="ECO:0000313" key="3">
    <source>
        <dbReference type="Proteomes" id="UP000218554"/>
    </source>
</evidence>